<dbReference type="EC" id="2.4.2.14" evidence="3"/>
<dbReference type="Gene3D" id="3.60.20.10">
    <property type="entry name" value="Glutamine Phosphoribosylpyrophosphate, subunit 1, domain 1"/>
    <property type="match status" value="1"/>
</dbReference>
<dbReference type="InterPro" id="IPR029057">
    <property type="entry name" value="PRTase-like"/>
</dbReference>
<organism evidence="9">
    <name type="scientific">viral metagenome</name>
    <dbReference type="NCBI Taxonomy" id="1070528"/>
    <lineage>
        <taxon>unclassified sequences</taxon>
        <taxon>metagenomes</taxon>
        <taxon>organismal metagenomes</taxon>
    </lineage>
</organism>
<feature type="domain" description="Glutamine amidotransferase type-2" evidence="8">
    <location>
        <begin position="5"/>
        <end position="216"/>
    </location>
</feature>
<dbReference type="InterPro" id="IPR017932">
    <property type="entry name" value="GATase_2_dom"/>
</dbReference>
<dbReference type="SUPFAM" id="SSF53271">
    <property type="entry name" value="PRTase-like"/>
    <property type="match status" value="1"/>
</dbReference>
<protein>
    <recommendedName>
        <fullName evidence="3">amidophosphoribosyltransferase</fullName>
        <ecNumber evidence="3">2.4.2.14</ecNumber>
    </recommendedName>
</protein>
<dbReference type="PANTHER" id="PTHR11907">
    <property type="entry name" value="AMIDOPHOSPHORIBOSYLTRANSFERASE"/>
    <property type="match status" value="1"/>
</dbReference>
<keyword evidence="5" id="KW-0808">Transferase</keyword>
<dbReference type="AlphaFoldDB" id="A0A6C0KGA5"/>
<sequence length="445" mass="51528">MNEACGLFATYTKKSSNKNYNYTIEGLKLLQHRGQDGCGISFLDDKEKIITLKGMGMVKDFFHAEYEETSLINTYYSIGHVRYRTSGNTNNLNHLQPLNSRHSLLGTFALAHNGNIANLDENSFDTQYIVDFISKNENTTWKNILVNLLKSIPGVYCLTILTNEGIYALRDCYGVRPLCIGFKDNDYCISSESSAFHRFNLYTNINPGQIYKINKHGVTNIYNSKKTYHNICSFEFIYFLRPNSIVDTLNVNQVRQQLGIYLARDDMTDFYLKDYIVIGIPDSGIIAAKSYAETLQLEYHQWIQKYENIDRTFIYSTQKERVEKSKKKFFYNDKYIKNKKLIIVDDTIVRGNVIKTIISQLKEICPLEIHIRIPAPPIRDICKFGVDIPSKEELLIYKKTPEELTKELNIDSLKYLSLHHLDHIISKNSCKGCFSSVYKKELLNW</sequence>
<dbReference type="Pfam" id="PF13537">
    <property type="entry name" value="GATase_7"/>
    <property type="match status" value="1"/>
</dbReference>
<dbReference type="InterPro" id="IPR000836">
    <property type="entry name" value="PRTase_dom"/>
</dbReference>
<dbReference type="UniPathway" id="UPA00074">
    <property type="reaction ID" value="UER00124"/>
</dbReference>
<dbReference type="InterPro" id="IPR029055">
    <property type="entry name" value="Ntn_hydrolases_N"/>
</dbReference>
<reference evidence="9" key="1">
    <citation type="journal article" date="2020" name="Nature">
        <title>Giant virus diversity and host interactions through global metagenomics.</title>
        <authorList>
            <person name="Schulz F."/>
            <person name="Roux S."/>
            <person name="Paez-Espino D."/>
            <person name="Jungbluth S."/>
            <person name="Walsh D.A."/>
            <person name="Denef V.J."/>
            <person name="McMahon K.D."/>
            <person name="Konstantinidis K.T."/>
            <person name="Eloe-Fadrosh E.A."/>
            <person name="Kyrpides N.C."/>
            <person name="Woyke T."/>
        </authorList>
    </citation>
    <scope>NUCLEOTIDE SEQUENCE</scope>
    <source>
        <strain evidence="9">GVMAG-S-3300011013-78</strain>
    </source>
</reference>
<evidence type="ECO:0000256" key="6">
    <source>
        <dbReference type="ARBA" id="ARBA00022755"/>
    </source>
</evidence>
<evidence type="ECO:0000256" key="2">
    <source>
        <dbReference type="ARBA" id="ARBA00010138"/>
    </source>
</evidence>
<dbReference type="CDD" id="cd06223">
    <property type="entry name" value="PRTases_typeI"/>
    <property type="match status" value="1"/>
</dbReference>
<dbReference type="GO" id="GO:0006189">
    <property type="term" value="P:'de novo' IMP biosynthetic process"/>
    <property type="evidence" value="ECO:0007669"/>
    <property type="project" value="UniProtKB-UniPathway"/>
</dbReference>
<dbReference type="EMBL" id="MN740880">
    <property type="protein sequence ID" value="QHU16373.1"/>
    <property type="molecule type" value="Genomic_DNA"/>
</dbReference>
<evidence type="ECO:0000256" key="5">
    <source>
        <dbReference type="ARBA" id="ARBA00022679"/>
    </source>
</evidence>
<keyword evidence="7" id="KW-0315">Glutamine amidotransferase</keyword>
<evidence type="ECO:0000256" key="4">
    <source>
        <dbReference type="ARBA" id="ARBA00022676"/>
    </source>
</evidence>
<dbReference type="PROSITE" id="PS51278">
    <property type="entry name" value="GATASE_TYPE_2"/>
    <property type="match status" value="1"/>
</dbReference>
<comment type="similarity">
    <text evidence="2">In the C-terminal section; belongs to the purine/pyrimidine phosphoribosyltransferase family.</text>
</comment>
<accession>A0A6C0KGA5</accession>
<evidence type="ECO:0000256" key="7">
    <source>
        <dbReference type="ARBA" id="ARBA00022962"/>
    </source>
</evidence>
<keyword evidence="4" id="KW-0328">Glycosyltransferase</keyword>
<dbReference type="Gene3D" id="3.40.50.2020">
    <property type="match status" value="1"/>
</dbReference>
<dbReference type="GO" id="GO:0009113">
    <property type="term" value="P:purine nucleobase biosynthetic process"/>
    <property type="evidence" value="ECO:0007669"/>
    <property type="project" value="InterPro"/>
</dbReference>
<dbReference type="SUPFAM" id="SSF56235">
    <property type="entry name" value="N-terminal nucleophile aminohydrolases (Ntn hydrolases)"/>
    <property type="match status" value="1"/>
</dbReference>
<evidence type="ECO:0000259" key="8">
    <source>
        <dbReference type="PROSITE" id="PS51278"/>
    </source>
</evidence>
<evidence type="ECO:0000313" key="9">
    <source>
        <dbReference type="EMBL" id="QHU16373.1"/>
    </source>
</evidence>
<evidence type="ECO:0000256" key="1">
    <source>
        <dbReference type="ARBA" id="ARBA00005209"/>
    </source>
</evidence>
<dbReference type="GO" id="GO:0004044">
    <property type="term" value="F:amidophosphoribosyltransferase activity"/>
    <property type="evidence" value="ECO:0007669"/>
    <property type="project" value="UniProtKB-EC"/>
</dbReference>
<comment type="pathway">
    <text evidence="1">Purine metabolism; IMP biosynthesis via de novo pathway; N(1)-(5-phospho-D-ribosyl)glycinamide from 5-phospho-alpha-D-ribose 1-diphosphate: step 1/2.</text>
</comment>
<dbReference type="InterPro" id="IPR005854">
    <property type="entry name" value="PurF"/>
</dbReference>
<name>A0A6C0KGA5_9ZZZZ</name>
<dbReference type="PIRSF" id="PIRSF000485">
    <property type="entry name" value="Amd_phspho_trans"/>
    <property type="match status" value="1"/>
</dbReference>
<keyword evidence="6" id="KW-0658">Purine biosynthesis</keyword>
<evidence type="ECO:0000256" key="3">
    <source>
        <dbReference type="ARBA" id="ARBA00011941"/>
    </source>
</evidence>
<proteinExistence type="inferred from homology"/>